<comment type="caution">
    <text evidence="1">The sequence shown here is derived from an EMBL/GenBank/DDBJ whole genome shotgun (WGS) entry which is preliminary data.</text>
</comment>
<sequence length="63" mass="6874">MRTCPQFAAMRAEYEREIGYLSAHSQRHAGKSSAKASATYAKSTKARMARVLSGHVARCPECG</sequence>
<protein>
    <submittedName>
        <fullName evidence="1">Uncharacterized protein</fullName>
    </submittedName>
</protein>
<dbReference type="EMBL" id="BNEA01000015">
    <property type="protein sequence ID" value="GHI53896.1"/>
    <property type="molecule type" value="Genomic_DNA"/>
</dbReference>
<accession>A0ABQ3RDG4</accession>
<name>A0ABQ3RDG4_STRRR</name>
<evidence type="ECO:0000313" key="2">
    <source>
        <dbReference type="Proteomes" id="UP000646738"/>
    </source>
</evidence>
<dbReference type="RefSeq" id="WP_189989742.1">
    <property type="nucleotide sequence ID" value="NZ_BNCB01000001.1"/>
</dbReference>
<proteinExistence type="predicted"/>
<evidence type="ECO:0000313" key="1">
    <source>
        <dbReference type="EMBL" id="GHI53896.1"/>
    </source>
</evidence>
<gene>
    <name evidence="1" type="ORF">Srubr_37420</name>
</gene>
<organism evidence="1 2">
    <name type="scientific">Streptomyces rubradiris</name>
    <name type="common">Streptomyces achromogenes subsp. rubradiris</name>
    <dbReference type="NCBI Taxonomy" id="285531"/>
    <lineage>
        <taxon>Bacteria</taxon>
        <taxon>Bacillati</taxon>
        <taxon>Actinomycetota</taxon>
        <taxon>Actinomycetes</taxon>
        <taxon>Kitasatosporales</taxon>
        <taxon>Streptomycetaceae</taxon>
        <taxon>Streptomyces</taxon>
    </lineage>
</organism>
<reference evidence="2" key="1">
    <citation type="submission" date="2023-07" db="EMBL/GenBank/DDBJ databases">
        <title>Whole genome shotgun sequence of Streptomyces achromogenes subsp. rubradiris NBRC 14000.</title>
        <authorList>
            <person name="Komaki H."/>
            <person name="Tamura T."/>
        </authorList>
    </citation>
    <scope>NUCLEOTIDE SEQUENCE [LARGE SCALE GENOMIC DNA]</scope>
    <source>
        <strain evidence="2">NBRC 14000</strain>
    </source>
</reference>
<dbReference type="Proteomes" id="UP000646738">
    <property type="component" value="Unassembled WGS sequence"/>
</dbReference>
<keyword evidence="2" id="KW-1185">Reference proteome</keyword>